<dbReference type="Proteomes" id="UP001174909">
    <property type="component" value="Unassembled WGS sequence"/>
</dbReference>
<dbReference type="PANTHER" id="PTHR11432">
    <property type="entry name" value="NADH DEHYDROGENASE SUBUNIT 1"/>
    <property type="match status" value="1"/>
</dbReference>
<dbReference type="GO" id="GO:0005743">
    <property type="term" value="C:mitochondrial inner membrane"/>
    <property type="evidence" value="ECO:0007669"/>
    <property type="project" value="UniProtKB-SubCell"/>
</dbReference>
<evidence type="ECO:0000256" key="3">
    <source>
        <dbReference type="ARBA" id="ARBA00021009"/>
    </source>
</evidence>
<dbReference type="EMBL" id="CASHTH010003624">
    <property type="protein sequence ID" value="CAI8047268.1"/>
    <property type="molecule type" value="Genomic_DNA"/>
</dbReference>
<gene>
    <name evidence="10" type="ORF">GBAR_LOCUS26112</name>
</gene>
<feature type="transmembrane region" description="Helical" evidence="9">
    <location>
        <begin position="196"/>
        <end position="216"/>
    </location>
</feature>
<dbReference type="PANTHER" id="PTHR11432:SF3">
    <property type="entry name" value="NADH-UBIQUINONE OXIDOREDUCTASE CHAIN 1"/>
    <property type="match status" value="1"/>
</dbReference>
<feature type="transmembrane region" description="Helical" evidence="9">
    <location>
        <begin position="349"/>
        <end position="372"/>
    </location>
</feature>
<comment type="subcellular location">
    <subcellularLocation>
        <location evidence="1">Membrane</location>
        <topology evidence="1">Multi-pass membrane protein</topology>
    </subcellularLocation>
    <subcellularLocation>
        <location evidence="8">Mitochondrion inner membrane</location>
        <topology evidence="8">Multi-pass membrane protein</topology>
    </subcellularLocation>
</comment>
<accession>A0AA35TGP0</accession>
<feature type="transmembrane region" description="Helical" evidence="9">
    <location>
        <begin position="81"/>
        <end position="103"/>
    </location>
</feature>
<organism evidence="10 11">
    <name type="scientific">Geodia barretti</name>
    <name type="common">Barrett's horny sponge</name>
    <dbReference type="NCBI Taxonomy" id="519541"/>
    <lineage>
        <taxon>Eukaryota</taxon>
        <taxon>Metazoa</taxon>
        <taxon>Porifera</taxon>
        <taxon>Demospongiae</taxon>
        <taxon>Heteroscleromorpha</taxon>
        <taxon>Tetractinellida</taxon>
        <taxon>Astrophorina</taxon>
        <taxon>Geodiidae</taxon>
        <taxon>Geodia</taxon>
    </lineage>
</organism>
<dbReference type="Pfam" id="PF00146">
    <property type="entry name" value="NADHdh"/>
    <property type="match status" value="1"/>
</dbReference>
<dbReference type="GO" id="GO:0009060">
    <property type="term" value="P:aerobic respiration"/>
    <property type="evidence" value="ECO:0007669"/>
    <property type="project" value="TreeGrafter"/>
</dbReference>
<dbReference type="NCBIfam" id="NF004741">
    <property type="entry name" value="PRK06076.1-2"/>
    <property type="match status" value="1"/>
</dbReference>
<feature type="transmembrane region" description="Helical" evidence="9">
    <location>
        <begin position="166"/>
        <end position="184"/>
    </location>
</feature>
<dbReference type="InterPro" id="IPR001694">
    <property type="entry name" value="NADH_UbQ_OxRdtase_su1/FPO"/>
</dbReference>
<keyword evidence="4 8" id="KW-0812">Transmembrane</keyword>
<feature type="transmembrane region" description="Helical" evidence="9">
    <location>
        <begin position="6"/>
        <end position="33"/>
    </location>
</feature>
<evidence type="ECO:0000313" key="11">
    <source>
        <dbReference type="Proteomes" id="UP001174909"/>
    </source>
</evidence>
<feature type="transmembrane region" description="Helical" evidence="9">
    <location>
        <begin position="253"/>
        <end position="274"/>
    </location>
</feature>
<evidence type="ECO:0000313" key="10">
    <source>
        <dbReference type="EMBL" id="CAI8047268.1"/>
    </source>
</evidence>
<evidence type="ECO:0000256" key="6">
    <source>
        <dbReference type="ARBA" id="ARBA00023136"/>
    </source>
</evidence>
<feature type="transmembrane region" description="Helical" evidence="9">
    <location>
        <begin position="319"/>
        <end position="343"/>
    </location>
</feature>
<protein>
    <recommendedName>
        <fullName evidence="3">NADH-ubiquinone oxidoreductase chain 1</fullName>
    </recommendedName>
    <alternativeName>
        <fullName evidence="7">NADH dehydrogenase subunit 1</fullName>
    </alternativeName>
</protein>
<keyword evidence="6 9" id="KW-0472">Membrane</keyword>
<evidence type="ECO:0000256" key="2">
    <source>
        <dbReference type="ARBA" id="ARBA00010535"/>
    </source>
</evidence>
<keyword evidence="11" id="KW-1185">Reference proteome</keyword>
<feature type="transmembrane region" description="Helical" evidence="9">
    <location>
        <begin position="286"/>
        <end position="307"/>
    </location>
</feature>
<dbReference type="GO" id="GO:0003954">
    <property type="term" value="F:NADH dehydrogenase activity"/>
    <property type="evidence" value="ECO:0007669"/>
    <property type="project" value="TreeGrafter"/>
</dbReference>
<evidence type="ECO:0000256" key="9">
    <source>
        <dbReference type="SAM" id="Phobius"/>
    </source>
</evidence>
<reference evidence="10" key="1">
    <citation type="submission" date="2023-03" db="EMBL/GenBank/DDBJ databases">
        <authorList>
            <person name="Steffen K."/>
            <person name="Cardenas P."/>
        </authorList>
    </citation>
    <scope>NUCLEOTIDE SEQUENCE</scope>
</reference>
<evidence type="ECO:0000256" key="7">
    <source>
        <dbReference type="ARBA" id="ARBA00031024"/>
    </source>
</evidence>
<dbReference type="PROSITE" id="PS00668">
    <property type="entry name" value="COMPLEX1_ND1_2"/>
    <property type="match status" value="1"/>
</dbReference>
<name>A0AA35TGP0_GEOBA</name>
<evidence type="ECO:0000256" key="4">
    <source>
        <dbReference type="ARBA" id="ARBA00022692"/>
    </source>
</evidence>
<proteinExistence type="inferred from homology"/>
<feature type="transmembrane region" description="Helical" evidence="9">
    <location>
        <begin position="123"/>
        <end position="145"/>
    </location>
</feature>
<keyword evidence="5 9" id="KW-1133">Transmembrane helix</keyword>
<keyword evidence="8" id="KW-0520">NAD</keyword>
<dbReference type="AlphaFoldDB" id="A0AA35TGP0"/>
<dbReference type="InterPro" id="IPR018086">
    <property type="entry name" value="NADH_UbQ_OxRdtase_su1_CS"/>
</dbReference>
<evidence type="ECO:0000256" key="8">
    <source>
        <dbReference type="RuleBase" id="RU000471"/>
    </source>
</evidence>
<comment type="similarity">
    <text evidence="2 8">Belongs to the complex I subunit 1 family.</text>
</comment>
<evidence type="ECO:0000256" key="5">
    <source>
        <dbReference type="ARBA" id="ARBA00022989"/>
    </source>
</evidence>
<sequence>MENSQLLVFFLSSIGKILIIVHLLLIGVMAMIWAERRVSGWMQDRLGPNRVGFQGILQPIADGLKFLFKEDLIPDHVDKPLYVLAPAMLLVPAMVTIAVVPFGSSITILGNEIPLQIADINIGILYVLAVTSLGVYGVVLGAWASNNKYSLLGGLRSSAQMISYELTLGLAIIGVLMLTSSLSLREIAMAQGSYPWHWNFLIHFPAFLAFTTAMFAETNRLPFDLAEAEQELVAGYHTEYSSMKFAMFFMAEYMNMIVGSTVVVTLFLGGWHFFGLENIGGPVWSGLISFGIFFVKTAIFLFVFIWVRWTLPRFRYDQLMNLGWKFLLPVALTSIVVTGTLWIMTNSRLIVGIGNVVSAFIVVSIVAGLLVMKTPKPAIQDSDENSHQPLSTQ</sequence>
<evidence type="ECO:0000256" key="1">
    <source>
        <dbReference type="ARBA" id="ARBA00004141"/>
    </source>
</evidence>
<comment type="caution">
    <text evidence="10">The sequence shown here is derived from an EMBL/GenBank/DDBJ whole genome shotgun (WGS) entry which is preliminary data.</text>
</comment>
<dbReference type="HAMAP" id="MF_01350">
    <property type="entry name" value="NDH1_NuoH"/>
    <property type="match status" value="1"/>
</dbReference>